<name>A0A644ZLP2_9ZZZZ</name>
<organism evidence="1">
    <name type="scientific">bioreactor metagenome</name>
    <dbReference type="NCBI Taxonomy" id="1076179"/>
    <lineage>
        <taxon>unclassified sequences</taxon>
        <taxon>metagenomes</taxon>
        <taxon>ecological metagenomes</taxon>
    </lineage>
</organism>
<accession>A0A644ZLP2</accession>
<proteinExistence type="predicted"/>
<evidence type="ECO:0000313" key="1">
    <source>
        <dbReference type="EMBL" id="MPM41810.1"/>
    </source>
</evidence>
<dbReference type="AlphaFoldDB" id="A0A644ZLP2"/>
<sequence>MRAALSAGGGPVLGLQLALWNLAPLDGLHHLADHAVGQHQHGVAILVGDVKRLLHHIHGLLNVGGGQHHRAVVAVAAAAGGLKIVALAGLDSAKARSAAHAVDNDGGQLCARKISNALLLQRDTGGGGGGHGPHSGARCPIHHVDGGHLGLRLNKYLAVLRHVQREIFRNLALRGDGITEEAVAAGADRRLCNGFIAFPQFLFHENSTSFIRTFQL</sequence>
<reference evidence="1" key="1">
    <citation type="submission" date="2019-08" db="EMBL/GenBank/DDBJ databases">
        <authorList>
            <person name="Kucharzyk K."/>
            <person name="Murdoch R.W."/>
            <person name="Higgins S."/>
            <person name="Loffler F."/>
        </authorList>
    </citation>
    <scope>NUCLEOTIDE SEQUENCE</scope>
</reference>
<protein>
    <submittedName>
        <fullName evidence="1">Uncharacterized protein</fullName>
    </submittedName>
</protein>
<gene>
    <name evidence="1" type="ORF">SDC9_88469</name>
</gene>
<dbReference type="EMBL" id="VSSQ01009500">
    <property type="protein sequence ID" value="MPM41810.1"/>
    <property type="molecule type" value="Genomic_DNA"/>
</dbReference>
<comment type="caution">
    <text evidence="1">The sequence shown here is derived from an EMBL/GenBank/DDBJ whole genome shotgun (WGS) entry which is preliminary data.</text>
</comment>